<protein>
    <submittedName>
        <fullName evidence="2">Uncharacterized protein</fullName>
    </submittedName>
</protein>
<evidence type="ECO:0000313" key="3">
    <source>
        <dbReference type="Proteomes" id="UP001500620"/>
    </source>
</evidence>
<reference evidence="3" key="1">
    <citation type="journal article" date="2019" name="Int. J. Syst. Evol. Microbiol.">
        <title>The Global Catalogue of Microorganisms (GCM) 10K type strain sequencing project: providing services to taxonomists for standard genome sequencing and annotation.</title>
        <authorList>
            <consortium name="The Broad Institute Genomics Platform"/>
            <consortium name="The Broad Institute Genome Sequencing Center for Infectious Disease"/>
            <person name="Wu L."/>
            <person name="Ma J."/>
        </authorList>
    </citation>
    <scope>NUCLEOTIDE SEQUENCE [LARGE SCALE GENOMIC DNA]</scope>
    <source>
        <strain evidence="3">JCM 17441</strain>
    </source>
</reference>
<feature type="transmembrane region" description="Helical" evidence="1">
    <location>
        <begin position="12"/>
        <end position="33"/>
    </location>
</feature>
<dbReference type="EMBL" id="BAABAT010000009">
    <property type="protein sequence ID" value="GAA4250498.1"/>
    <property type="molecule type" value="Genomic_DNA"/>
</dbReference>
<keyword evidence="1" id="KW-0472">Membrane</keyword>
<evidence type="ECO:0000313" key="2">
    <source>
        <dbReference type="EMBL" id="GAA4250498.1"/>
    </source>
</evidence>
<keyword evidence="3" id="KW-1185">Reference proteome</keyword>
<comment type="caution">
    <text evidence="2">The sequence shown here is derived from an EMBL/GenBank/DDBJ whole genome shotgun (WGS) entry which is preliminary data.</text>
</comment>
<feature type="transmembrane region" description="Helical" evidence="1">
    <location>
        <begin position="80"/>
        <end position="99"/>
    </location>
</feature>
<accession>A0ABP8D9E9</accession>
<evidence type="ECO:0000256" key="1">
    <source>
        <dbReference type="SAM" id="Phobius"/>
    </source>
</evidence>
<gene>
    <name evidence="2" type="ORF">GCM10022255_039410</name>
</gene>
<organism evidence="2 3">
    <name type="scientific">Dactylosporangium darangshiense</name>
    <dbReference type="NCBI Taxonomy" id="579108"/>
    <lineage>
        <taxon>Bacteria</taxon>
        <taxon>Bacillati</taxon>
        <taxon>Actinomycetota</taxon>
        <taxon>Actinomycetes</taxon>
        <taxon>Micromonosporales</taxon>
        <taxon>Micromonosporaceae</taxon>
        <taxon>Dactylosporangium</taxon>
    </lineage>
</organism>
<feature type="transmembrane region" description="Helical" evidence="1">
    <location>
        <begin position="45"/>
        <end position="68"/>
    </location>
</feature>
<dbReference type="Proteomes" id="UP001500620">
    <property type="component" value="Unassembled WGS sequence"/>
</dbReference>
<proteinExistence type="predicted"/>
<dbReference type="RefSeq" id="WP_345128541.1">
    <property type="nucleotide sequence ID" value="NZ_BAABAT010000009.1"/>
</dbReference>
<name>A0ABP8D9E9_9ACTN</name>
<sequence length="107" mass="11145">MDSEETEQATAIVIGLFAHFVTGVAYVAGVFLLSPPDAELDALGYGVRPAIGAEIAILIGVGIAAWVLSGRGRSDLSTRLWLGWGIGIAGFCCLSWYILAGSSFPLS</sequence>
<keyword evidence="1" id="KW-0812">Transmembrane</keyword>
<keyword evidence="1" id="KW-1133">Transmembrane helix</keyword>